<feature type="domain" description="Penicillin-binding protein dimerisation" evidence="6">
    <location>
        <begin position="83"/>
        <end position="196"/>
    </location>
</feature>
<keyword evidence="3 4" id="KW-0472">Membrane</keyword>
<dbReference type="Pfam" id="PF00905">
    <property type="entry name" value="Transpeptidase"/>
    <property type="match status" value="1"/>
</dbReference>
<dbReference type="InterPro" id="IPR005311">
    <property type="entry name" value="PBP_dimer"/>
</dbReference>
<evidence type="ECO:0000313" key="7">
    <source>
        <dbReference type="EMBL" id="SNZ09083.1"/>
    </source>
</evidence>
<dbReference type="GO" id="GO:0008658">
    <property type="term" value="F:penicillin binding"/>
    <property type="evidence" value="ECO:0007669"/>
    <property type="project" value="InterPro"/>
</dbReference>
<evidence type="ECO:0000259" key="6">
    <source>
        <dbReference type="Pfam" id="PF03717"/>
    </source>
</evidence>
<keyword evidence="2" id="KW-0378">Hydrolase</keyword>
<dbReference type="Gene3D" id="3.40.710.10">
    <property type="entry name" value="DD-peptidase/beta-lactamase superfamily"/>
    <property type="match status" value="1"/>
</dbReference>
<keyword evidence="2" id="KW-0645">Protease</keyword>
<evidence type="ECO:0000313" key="8">
    <source>
        <dbReference type="Proteomes" id="UP000219439"/>
    </source>
</evidence>
<proteinExistence type="predicted"/>
<dbReference type="Proteomes" id="UP000219439">
    <property type="component" value="Unassembled WGS sequence"/>
</dbReference>
<sequence length="581" mass="63419">MGVEMADTSQTTGGLMGSDDSVASHFDFEGTNKVRSEATRGRIRLAILVFTCCFAVMTGRLVMLGFDSPEPEAQRNSAQEAMAAARPDLLDRNGEILATDIKTASIFAEPRRIVDVDEAVDAILSVFPDIDGERLRKRLAGKGKFTWIKREVTPRQQQAMHEAGIPGIGFLSENRRFYPAGPTASHIVGLVNVDNEGIAGMEKYVDQSGLSVLHDLGFARDSNQEPVQLSIDLRAQHVLRDELGKSMTKFKAIAASGIVMNVNTGEVIAMASLPDFDPNDPKDVNKPDRLNRITAGVYEMGSVFKTITTAMALDSGKVRMRDSFDATQPIRVRGGTISDFHAKKRILSVPEVFIYSSNIGTAKMALKIGKEEHKNFLKRANLLDRLQTELPEARTPSFPKRWTDLSTMTISYGHGLTVAPIQVAATAAALVNGGKYIKPTFLKRSREKARKIAQPLVSDETSASMRYLMRLNTLKGSGKRSKVDGYLVGGKTGTAEKVENGRYSKDKVFNSYLSAFPMDKPEYVVLVMLDEPKGLKETYGYATAGVNAAPLAGNVIRRIGSMLGVSPRFGQKIVPTVAASF</sequence>
<organism evidence="7 8">
    <name type="scientific">Cohaesibacter gelatinilyticus</name>
    <dbReference type="NCBI Taxonomy" id="372072"/>
    <lineage>
        <taxon>Bacteria</taxon>
        <taxon>Pseudomonadati</taxon>
        <taxon>Pseudomonadota</taxon>
        <taxon>Alphaproteobacteria</taxon>
        <taxon>Hyphomicrobiales</taxon>
        <taxon>Cohaesibacteraceae</taxon>
    </lineage>
</organism>
<keyword evidence="8" id="KW-1185">Reference proteome</keyword>
<dbReference type="SUPFAM" id="SSF56519">
    <property type="entry name" value="Penicillin binding protein dimerisation domain"/>
    <property type="match status" value="1"/>
</dbReference>
<dbReference type="GO" id="GO:0051301">
    <property type="term" value="P:cell division"/>
    <property type="evidence" value="ECO:0007669"/>
    <property type="project" value="UniProtKB-KW"/>
</dbReference>
<evidence type="ECO:0000256" key="3">
    <source>
        <dbReference type="ARBA" id="ARBA00023136"/>
    </source>
</evidence>
<evidence type="ECO:0000256" key="4">
    <source>
        <dbReference type="SAM" id="Phobius"/>
    </source>
</evidence>
<keyword evidence="2" id="KW-0121">Carboxypeptidase</keyword>
<dbReference type="EMBL" id="OBEL01000001">
    <property type="protein sequence ID" value="SNZ09083.1"/>
    <property type="molecule type" value="Genomic_DNA"/>
</dbReference>
<dbReference type="SUPFAM" id="SSF56601">
    <property type="entry name" value="beta-lactamase/transpeptidase-like"/>
    <property type="match status" value="1"/>
</dbReference>
<feature type="domain" description="Penicillin-binding protein transpeptidase" evidence="5">
    <location>
        <begin position="257"/>
        <end position="543"/>
    </location>
</feature>
<evidence type="ECO:0000259" key="5">
    <source>
        <dbReference type="Pfam" id="PF00905"/>
    </source>
</evidence>
<dbReference type="AlphaFoldDB" id="A0A285NJI3"/>
<dbReference type="InterPro" id="IPR012338">
    <property type="entry name" value="Beta-lactam/transpept-like"/>
</dbReference>
<keyword evidence="7" id="KW-0132">Cell division</keyword>
<dbReference type="InterPro" id="IPR001460">
    <property type="entry name" value="PCN-bd_Tpept"/>
</dbReference>
<dbReference type="InterPro" id="IPR050515">
    <property type="entry name" value="Beta-lactam/transpept"/>
</dbReference>
<evidence type="ECO:0000256" key="2">
    <source>
        <dbReference type="ARBA" id="ARBA00022645"/>
    </source>
</evidence>
<protein>
    <submittedName>
        <fullName evidence="7">Cell division protein FtsI (Penicillin-binding protein 3)</fullName>
    </submittedName>
</protein>
<comment type="subcellular location">
    <subcellularLocation>
        <location evidence="1">Membrane</location>
    </subcellularLocation>
</comment>
<keyword evidence="4" id="KW-0812">Transmembrane</keyword>
<dbReference type="Gene3D" id="3.30.450.330">
    <property type="match status" value="1"/>
</dbReference>
<name>A0A285NJI3_9HYPH</name>
<dbReference type="PANTHER" id="PTHR30627:SF1">
    <property type="entry name" value="PEPTIDOGLYCAN D,D-TRANSPEPTIDASE FTSI"/>
    <property type="match status" value="1"/>
</dbReference>
<dbReference type="GO" id="GO:0005886">
    <property type="term" value="C:plasma membrane"/>
    <property type="evidence" value="ECO:0007669"/>
    <property type="project" value="TreeGrafter"/>
</dbReference>
<dbReference type="Pfam" id="PF03717">
    <property type="entry name" value="PBP_dimer"/>
    <property type="match status" value="1"/>
</dbReference>
<accession>A0A285NJI3</accession>
<evidence type="ECO:0000256" key="1">
    <source>
        <dbReference type="ARBA" id="ARBA00004370"/>
    </source>
</evidence>
<keyword evidence="4" id="KW-1133">Transmembrane helix</keyword>
<dbReference type="GO" id="GO:0071555">
    <property type="term" value="P:cell wall organization"/>
    <property type="evidence" value="ECO:0007669"/>
    <property type="project" value="TreeGrafter"/>
</dbReference>
<reference evidence="7 8" key="1">
    <citation type="submission" date="2017-09" db="EMBL/GenBank/DDBJ databases">
        <authorList>
            <person name="Ehlers B."/>
            <person name="Leendertz F.H."/>
        </authorList>
    </citation>
    <scope>NUCLEOTIDE SEQUENCE [LARGE SCALE GENOMIC DNA]</scope>
    <source>
        <strain evidence="7 8">DSM 18289</strain>
    </source>
</reference>
<dbReference type="GO" id="GO:0004180">
    <property type="term" value="F:carboxypeptidase activity"/>
    <property type="evidence" value="ECO:0007669"/>
    <property type="project" value="UniProtKB-KW"/>
</dbReference>
<keyword evidence="7" id="KW-0131">Cell cycle</keyword>
<gene>
    <name evidence="7" type="ORF">SAMN06265368_1927</name>
</gene>
<dbReference type="PANTHER" id="PTHR30627">
    <property type="entry name" value="PEPTIDOGLYCAN D,D-TRANSPEPTIDASE"/>
    <property type="match status" value="1"/>
</dbReference>
<feature type="transmembrane region" description="Helical" evidence="4">
    <location>
        <begin position="45"/>
        <end position="66"/>
    </location>
</feature>
<dbReference type="InterPro" id="IPR036138">
    <property type="entry name" value="PBP_dimer_sf"/>
</dbReference>
<dbReference type="Gene3D" id="3.90.1310.10">
    <property type="entry name" value="Penicillin-binding protein 2a (Domain 2)"/>
    <property type="match status" value="1"/>
</dbReference>